<protein>
    <submittedName>
        <fullName evidence="1">Uncharacterized protein</fullName>
    </submittedName>
</protein>
<sequence length="65" mass="7298">MMIDIAKKKALRNFRKQQAKRGMERSEAANEAPKKGIFAALCRSPLVGIDLNLARSRNTGRKIDL</sequence>
<comment type="caution">
    <text evidence="1">The sequence shown here is derived from an EMBL/GenBank/DDBJ whole genome shotgun (WGS) entry which is preliminary data.</text>
</comment>
<dbReference type="EMBL" id="LLXX01000096">
    <property type="protein sequence ID" value="KRR07197.1"/>
    <property type="molecule type" value="Genomic_DNA"/>
</dbReference>
<name>A0A0R3LN64_9BRAD</name>
<evidence type="ECO:0000313" key="2">
    <source>
        <dbReference type="Proteomes" id="UP000051913"/>
    </source>
</evidence>
<accession>A0A0R3LN64</accession>
<evidence type="ECO:0000313" key="1">
    <source>
        <dbReference type="EMBL" id="KRR07197.1"/>
    </source>
</evidence>
<dbReference type="AlphaFoldDB" id="A0A0R3LN64"/>
<gene>
    <name evidence="1" type="ORF">CP49_19050</name>
</gene>
<proteinExistence type="predicted"/>
<dbReference type="Proteomes" id="UP000051913">
    <property type="component" value="Unassembled WGS sequence"/>
</dbReference>
<organism evidence="1 2">
    <name type="scientific">Bradyrhizobium valentinum</name>
    <dbReference type="NCBI Taxonomy" id="1518501"/>
    <lineage>
        <taxon>Bacteria</taxon>
        <taxon>Pseudomonadati</taxon>
        <taxon>Pseudomonadota</taxon>
        <taxon>Alphaproteobacteria</taxon>
        <taxon>Hyphomicrobiales</taxon>
        <taxon>Nitrobacteraceae</taxon>
        <taxon>Bradyrhizobium</taxon>
    </lineage>
</organism>
<keyword evidence="2" id="KW-1185">Reference proteome</keyword>
<reference evidence="1 2" key="1">
    <citation type="submission" date="2014-03" db="EMBL/GenBank/DDBJ databases">
        <title>Bradyrhizobium valentinum sp. nov., isolated from effective nodules of Lupinus mariae-josephae, a lupine endemic of basic-lime soils in Eastern Spain.</title>
        <authorList>
            <person name="Duran D."/>
            <person name="Rey L."/>
            <person name="Navarro A."/>
            <person name="Busquets A."/>
            <person name="Imperial J."/>
            <person name="Ruiz-Argueso T."/>
        </authorList>
    </citation>
    <scope>NUCLEOTIDE SEQUENCE [LARGE SCALE GENOMIC DNA]</scope>
    <source>
        <strain evidence="1 2">LmjM3</strain>
    </source>
</reference>